<organism evidence="1 2">
    <name type="scientific">Rhizoclosmatium globosum</name>
    <dbReference type="NCBI Taxonomy" id="329046"/>
    <lineage>
        <taxon>Eukaryota</taxon>
        <taxon>Fungi</taxon>
        <taxon>Fungi incertae sedis</taxon>
        <taxon>Chytridiomycota</taxon>
        <taxon>Chytridiomycota incertae sedis</taxon>
        <taxon>Chytridiomycetes</taxon>
        <taxon>Chytridiales</taxon>
        <taxon>Chytriomycetaceae</taxon>
        <taxon>Rhizoclosmatium</taxon>
    </lineage>
</organism>
<comment type="caution">
    <text evidence="1">The sequence shown here is derived from an EMBL/GenBank/DDBJ whole genome shotgun (WGS) entry which is preliminary data.</text>
</comment>
<reference evidence="1 2" key="1">
    <citation type="submission" date="2016-07" db="EMBL/GenBank/DDBJ databases">
        <title>Pervasive Adenine N6-methylation of Active Genes in Fungi.</title>
        <authorList>
            <consortium name="DOE Joint Genome Institute"/>
            <person name="Mondo S.J."/>
            <person name="Dannebaum R.O."/>
            <person name="Kuo R.C."/>
            <person name="Labutti K."/>
            <person name="Haridas S."/>
            <person name="Kuo A."/>
            <person name="Salamov A."/>
            <person name="Ahrendt S.R."/>
            <person name="Lipzen A."/>
            <person name="Sullivan W."/>
            <person name="Andreopoulos W.B."/>
            <person name="Clum A."/>
            <person name="Lindquist E."/>
            <person name="Daum C."/>
            <person name="Ramamoorthy G.K."/>
            <person name="Gryganskyi A."/>
            <person name="Culley D."/>
            <person name="Magnuson J.K."/>
            <person name="James T.Y."/>
            <person name="O'Malley M.A."/>
            <person name="Stajich J.E."/>
            <person name="Spatafora J.W."/>
            <person name="Visel A."/>
            <person name="Grigoriev I.V."/>
        </authorList>
    </citation>
    <scope>NUCLEOTIDE SEQUENCE [LARGE SCALE GENOMIC DNA]</scope>
    <source>
        <strain evidence="1 2">JEL800</strain>
    </source>
</reference>
<dbReference type="Proteomes" id="UP000193642">
    <property type="component" value="Unassembled WGS sequence"/>
</dbReference>
<evidence type="ECO:0000313" key="2">
    <source>
        <dbReference type="Proteomes" id="UP000193642"/>
    </source>
</evidence>
<gene>
    <name evidence="1" type="ORF">BCR33DRAFT_718305</name>
</gene>
<keyword evidence="2" id="KW-1185">Reference proteome</keyword>
<dbReference type="EMBL" id="MCGO01000028">
    <property type="protein sequence ID" value="ORY42618.1"/>
    <property type="molecule type" value="Genomic_DNA"/>
</dbReference>
<protein>
    <submittedName>
        <fullName evidence="1">Uncharacterized protein</fullName>
    </submittedName>
</protein>
<accession>A0A1Y2C6F0</accession>
<proteinExistence type="predicted"/>
<dbReference type="AlphaFoldDB" id="A0A1Y2C6F0"/>
<evidence type="ECO:0000313" key="1">
    <source>
        <dbReference type="EMBL" id="ORY42618.1"/>
    </source>
</evidence>
<name>A0A1Y2C6F0_9FUNG</name>
<sequence length="148" mass="16430">MAHPMRKQYTLTYKLRIVDEVRALSASLAASAPHRKIRSGSLTAVATKHSLNRSMLSKWVRSFETIKDESVRQGGKSLHCGWGSVMVGGGRKEHSRINRAPPSLSRISVDIDGHPSILSSSPSMVRCMFLEEEVKCHRQTCASGCWHT</sequence>